<protein>
    <submittedName>
        <fullName evidence="10">Protein kinase</fullName>
    </submittedName>
</protein>
<comment type="similarity">
    <text evidence="1">Belongs to the protein kinase superfamily. CMGC Ser/Thr protein kinase family. GSK-3 subfamily.</text>
</comment>
<dbReference type="Gene3D" id="3.30.200.20">
    <property type="entry name" value="Phosphorylase Kinase, domain 1"/>
    <property type="match status" value="1"/>
</dbReference>
<dbReference type="GO" id="GO:0030154">
    <property type="term" value="P:cell differentiation"/>
    <property type="evidence" value="ECO:0007669"/>
    <property type="project" value="TreeGrafter"/>
</dbReference>
<dbReference type="OMA" id="CLHAFFD"/>
<evidence type="ECO:0000313" key="11">
    <source>
        <dbReference type="Proteomes" id="UP000008312"/>
    </source>
</evidence>
<evidence type="ECO:0000313" key="10">
    <source>
        <dbReference type="EMBL" id="CBK24317.2"/>
    </source>
</evidence>
<dbReference type="PROSITE" id="PS00108">
    <property type="entry name" value="PROTEIN_KINASE_ST"/>
    <property type="match status" value="1"/>
</dbReference>
<dbReference type="InterPro" id="IPR011009">
    <property type="entry name" value="Kinase-like_dom_sf"/>
</dbReference>
<dbReference type="InterPro" id="IPR008271">
    <property type="entry name" value="Ser/Thr_kinase_AS"/>
</dbReference>
<dbReference type="PANTHER" id="PTHR24057:SF0">
    <property type="entry name" value="PROTEIN KINASE SHAGGY-RELATED"/>
    <property type="match status" value="1"/>
</dbReference>
<evidence type="ECO:0000256" key="2">
    <source>
        <dbReference type="ARBA" id="ARBA00022527"/>
    </source>
</evidence>
<evidence type="ECO:0000256" key="3">
    <source>
        <dbReference type="ARBA" id="ARBA00022679"/>
    </source>
</evidence>
<dbReference type="PROSITE" id="PS00107">
    <property type="entry name" value="PROTEIN_KINASE_ATP"/>
    <property type="match status" value="1"/>
</dbReference>
<dbReference type="OrthoDB" id="272141at2759"/>
<dbReference type="FunFam" id="1.10.510.10:FF:000082">
    <property type="entry name" value="Shaggy-related protein kinase kappa"/>
    <property type="match status" value="1"/>
</dbReference>
<accession>D8M8C8</accession>
<dbReference type="RefSeq" id="XP_012898365.1">
    <property type="nucleotide sequence ID" value="XM_013042911.1"/>
</dbReference>
<keyword evidence="4 7" id="KW-0547">Nucleotide-binding</keyword>
<reference evidence="10" key="1">
    <citation type="submission" date="2010-02" db="EMBL/GenBank/DDBJ databases">
        <title>Sequencing and annotation of the Blastocystis hominis genome.</title>
        <authorList>
            <person name="Wincker P."/>
        </authorList>
    </citation>
    <scope>NUCLEOTIDE SEQUENCE</scope>
    <source>
        <strain evidence="10">Singapore isolate B</strain>
    </source>
</reference>
<dbReference type="EMBL" id="FN668683">
    <property type="protein sequence ID" value="CBK24317.2"/>
    <property type="molecule type" value="Genomic_DNA"/>
</dbReference>
<dbReference type="Proteomes" id="UP000008312">
    <property type="component" value="Unassembled WGS sequence"/>
</dbReference>
<keyword evidence="5 10" id="KW-0418">Kinase</keyword>
<name>D8M8C8_BLAHO</name>
<dbReference type="InterPro" id="IPR017441">
    <property type="entry name" value="Protein_kinase_ATP_BS"/>
</dbReference>
<dbReference type="InterPro" id="IPR050591">
    <property type="entry name" value="GSK-3"/>
</dbReference>
<dbReference type="InterPro" id="IPR039192">
    <property type="entry name" value="STKc_GSK3"/>
</dbReference>
<keyword evidence="11" id="KW-1185">Reference proteome</keyword>
<feature type="binding site" evidence="7">
    <location>
        <position position="44"/>
    </location>
    <ligand>
        <name>ATP</name>
        <dbReference type="ChEBI" id="CHEBI:30616"/>
    </ligand>
</feature>
<keyword evidence="6 7" id="KW-0067">ATP-binding</keyword>
<evidence type="ECO:0000256" key="7">
    <source>
        <dbReference type="PROSITE-ProRule" id="PRU10141"/>
    </source>
</evidence>
<keyword evidence="2 8" id="KW-0723">Serine/threonine-protein kinase</keyword>
<dbReference type="AlphaFoldDB" id="D8M8C8"/>
<dbReference type="FunCoup" id="D8M8C8">
    <property type="interactions" value="94"/>
</dbReference>
<dbReference type="Pfam" id="PF00069">
    <property type="entry name" value="Pkinase"/>
    <property type="match status" value="1"/>
</dbReference>
<dbReference type="GeneID" id="24921114"/>
<proteinExistence type="inferred from homology"/>
<feature type="domain" description="Protein kinase" evidence="9">
    <location>
        <begin position="14"/>
        <end position="296"/>
    </location>
</feature>
<evidence type="ECO:0000256" key="4">
    <source>
        <dbReference type="ARBA" id="ARBA00022741"/>
    </source>
</evidence>
<dbReference type="SUPFAM" id="SSF56112">
    <property type="entry name" value="Protein kinase-like (PK-like)"/>
    <property type="match status" value="1"/>
</dbReference>
<dbReference type="GO" id="GO:0007165">
    <property type="term" value="P:signal transduction"/>
    <property type="evidence" value="ECO:0007669"/>
    <property type="project" value="TreeGrafter"/>
</dbReference>
<evidence type="ECO:0000256" key="8">
    <source>
        <dbReference type="RuleBase" id="RU000304"/>
    </source>
</evidence>
<sequence>MNLRQPLQRRVTQYSVIRAVGKGTFGIVYEAEECGTGRIVAVKKVFQDKNYKNRELQMMKLLSHPNVVTLYNSFYSQTEAGEYLHLVMEYIPDNLYRYNRRFVRAHTLLPLIYVKLYTYQMFKGLAYIHSRGICHRDIKPQNVLIDPKTHVIKICDFGSAKRLSPNEPNVCYICSRYYRAPELIFGATNYTVAVDIWSMACVVAELLTGSSLFPGENNVGQMVEIIKVLGTPTDEQVRRMNPNYNPGKFPNIAHKDLSEVLVHCHDAQAIDLMSKLLVYIPEDRLTASEVLRHPFFDELRALKQLPDGAPLPEGLFDD</sequence>
<dbReference type="SMART" id="SM00220">
    <property type="entry name" value="S_TKc"/>
    <property type="match status" value="1"/>
</dbReference>
<dbReference type="InParanoid" id="D8M8C8"/>
<dbReference type="PANTHER" id="PTHR24057">
    <property type="entry name" value="GLYCOGEN SYNTHASE KINASE-3 ALPHA"/>
    <property type="match status" value="1"/>
</dbReference>
<evidence type="ECO:0000256" key="6">
    <source>
        <dbReference type="ARBA" id="ARBA00022840"/>
    </source>
</evidence>
<evidence type="ECO:0000256" key="1">
    <source>
        <dbReference type="ARBA" id="ARBA00005527"/>
    </source>
</evidence>
<dbReference type="GO" id="GO:0004674">
    <property type="term" value="F:protein serine/threonine kinase activity"/>
    <property type="evidence" value="ECO:0007669"/>
    <property type="project" value="UniProtKB-KW"/>
</dbReference>
<dbReference type="CDD" id="cd14137">
    <property type="entry name" value="STKc_GSK3"/>
    <property type="match status" value="1"/>
</dbReference>
<dbReference type="GO" id="GO:0005737">
    <property type="term" value="C:cytoplasm"/>
    <property type="evidence" value="ECO:0007669"/>
    <property type="project" value="TreeGrafter"/>
</dbReference>
<evidence type="ECO:0000259" key="9">
    <source>
        <dbReference type="PROSITE" id="PS50011"/>
    </source>
</evidence>
<dbReference type="InterPro" id="IPR000719">
    <property type="entry name" value="Prot_kinase_dom"/>
</dbReference>
<organism evidence="10">
    <name type="scientific">Blastocystis hominis</name>
    <dbReference type="NCBI Taxonomy" id="12968"/>
    <lineage>
        <taxon>Eukaryota</taxon>
        <taxon>Sar</taxon>
        <taxon>Stramenopiles</taxon>
        <taxon>Bigyra</taxon>
        <taxon>Opalozoa</taxon>
        <taxon>Opalinata</taxon>
        <taxon>Blastocystidae</taxon>
        <taxon>Blastocystis</taxon>
    </lineage>
</organism>
<dbReference type="GO" id="GO:0005524">
    <property type="term" value="F:ATP binding"/>
    <property type="evidence" value="ECO:0007669"/>
    <property type="project" value="UniProtKB-UniRule"/>
</dbReference>
<evidence type="ECO:0000256" key="5">
    <source>
        <dbReference type="ARBA" id="ARBA00022777"/>
    </source>
</evidence>
<dbReference type="GO" id="GO:0005634">
    <property type="term" value="C:nucleus"/>
    <property type="evidence" value="ECO:0007669"/>
    <property type="project" value="TreeGrafter"/>
</dbReference>
<gene>
    <name evidence="10" type="ORF">GSBLH_T00004069001</name>
</gene>
<keyword evidence="3" id="KW-0808">Transferase</keyword>
<dbReference type="Gene3D" id="1.10.510.10">
    <property type="entry name" value="Transferase(Phosphotransferase) domain 1"/>
    <property type="match status" value="1"/>
</dbReference>
<dbReference type="PROSITE" id="PS50011">
    <property type="entry name" value="PROTEIN_KINASE_DOM"/>
    <property type="match status" value="1"/>
</dbReference>